<dbReference type="AlphaFoldDB" id="Q08YK5"/>
<dbReference type="OrthoDB" id="5514530at2"/>
<proteinExistence type="predicted"/>
<dbReference type="Proteomes" id="UP000032702">
    <property type="component" value="Unassembled WGS sequence"/>
</dbReference>
<dbReference type="HOGENOM" id="CLU_182228_0_0_7"/>
<reference evidence="2 4" key="2">
    <citation type="journal article" date="2011" name="Mol. Biol. Evol.">
        <title>Comparative genomic analysis of fruiting body formation in Myxococcales.</title>
        <authorList>
            <person name="Huntley S."/>
            <person name="Hamann N."/>
            <person name="Wegener-Feldbrugge S."/>
            <person name="Treuner-Lange A."/>
            <person name="Kube M."/>
            <person name="Reinhardt R."/>
            <person name="Klages S."/>
            <person name="Muller R."/>
            <person name="Ronning C.M."/>
            <person name="Nierman W.C."/>
            <person name="Sogaard-Andersen L."/>
        </authorList>
    </citation>
    <scope>NUCLEOTIDE SEQUENCE [LARGE SCALE GENOMIC DNA]</scope>
    <source>
        <strain evidence="2 4">DW4/3-1</strain>
    </source>
</reference>
<evidence type="ECO:0000313" key="5">
    <source>
        <dbReference type="Proteomes" id="UP000032702"/>
    </source>
</evidence>
<name>Q08YK5_STIAD</name>
<gene>
    <name evidence="2" type="ordered locus">STAUR_6013</name>
    <name evidence="3" type="ORF">STIAU_7630</name>
</gene>
<dbReference type="RefSeq" id="WP_002615131.1">
    <property type="nucleotide sequence ID" value="NC_014623.1"/>
</dbReference>
<evidence type="ECO:0008006" key="6">
    <source>
        <dbReference type="Google" id="ProtNLM"/>
    </source>
</evidence>
<feature type="chain" id="PRO_5010840176" description="Lipoprotein" evidence="1">
    <location>
        <begin position="20"/>
        <end position="101"/>
    </location>
</feature>
<dbReference type="EMBL" id="AAMD01000078">
    <property type="protein sequence ID" value="EAU65556.1"/>
    <property type="molecule type" value="Genomic_DNA"/>
</dbReference>
<dbReference type="KEGG" id="sur:STAUR_6013"/>
<organism evidence="3 5">
    <name type="scientific">Stigmatella aurantiaca (strain DW4/3-1)</name>
    <dbReference type="NCBI Taxonomy" id="378806"/>
    <lineage>
        <taxon>Bacteria</taxon>
        <taxon>Pseudomonadati</taxon>
        <taxon>Myxococcota</taxon>
        <taxon>Myxococcia</taxon>
        <taxon>Myxococcales</taxon>
        <taxon>Cystobacterineae</taxon>
        <taxon>Archangiaceae</taxon>
        <taxon>Stigmatella</taxon>
    </lineage>
</organism>
<feature type="signal peptide" evidence="1">
    <location>
        <begin position="1"/>
        <end position="19"/>
    </location>
</feature>
<dbReference type="PROSITE" id="PS51257">
    <property type="entry name" value="PROKAR_LIPOPROTEIN"/>
    <property type="match status" value="1"/>
</dbReference>
<keyword evidence="1" id="KW-0732">Signal</keyword>
<evidence type="ECO:0000313" key="4">
    <source>
        <dbReference type="Proteomes" id="UP000001351"/>
    </source>
</evidence>
<evidence type="ECO:0000313" key="3">
    <source>
        <dbReference type="EMBL" id="EAU65556.1"/>
    </source>
</evidence>
<evidence type="ECO:0000256" key="1">
    <source>
        <dbReference type="SAM" id="SignalP"/>
    </source>
</evidence>
<keyword evidence="4" id="KW-1185">Reference proteome</keyword>
<protein>
    <recommendedName>
        <fullName evidence="6">Lipoprotein</fullName>
    </recommendedName>
</protein>
<reference evidence="3 5" key="1">
    <citation type="submission" date="2006-04" db="EMBL/GenBank/DDBJ databases">
        <authorList>
            <person name="Nierman W.C."/>
        </authorList>
    </citation>
    <scope>NUCLEOTIDE SEQUENCE [LARGE SCALE GENOMIC DNA]</scope>
    <source>
        <strain evidence="3 5">DW4/3-1</strain>
    </source>
</reference>
<dbReference type="EMBL" id="CP002271">
    <property type="protein sequence ID" value="ADO73773.1"/>
    <property type="molecule type" value="Genomic_DNA"/>
</dbReference>
<accession>Q08YK5</accession>
<sequence length="101" mass="10747">MQAKSVMGGVLLAVGWLSAGCGGAELDVTEPSNLATREDALPACGGKTFFYDYYKDAALTQYSGSGWCNCGDTTMWLTGRMTQYKEVLSESYCAAAPTPTH</sequence>
<evidence type="ECO:0000313" key="2">
    <source>
        <dbReference type="EMBL" id="ADO73773.1"/>
    </source>
</evidence>
<dbReference type="Proteomes" id="UP000001351">
    <property type="component" value="Chromosome"/>
</dbReference>